<proteinExistence type="predicted"/>
<evidence type="ECO:0000313" key="2">
    <source>
        <dbReference type="EMBL" id="KAJ7610435.1"/>
    </source>
</evidence>
<protein>
    <recommendedName>
        <fullName evidence="4">Secreted protein</fullName>
    </recommendedName>
</protein>
<dbReference type="EMBL" id="JARKIF010000035">
    <property type="protein sequence ID" value="KAJ7610435.1"/>
    <property type="molecule type" value="Genomic_DNA"/>
</dbReference>
<evidence type="ECO:0000313" key="3">
    <source>
        <dbReference type="Proteomes" id="UP001221142"/>
    </source>
</evidence>
<evidence type="ECO:0000256" key="1">
    <source>
        <dbReference type="SAM" id="SignalP"/>
    </source>
</evidence>
<reference evidence="2" key="1">
    <citation type="submission" date="2023-03" db="EMBL/GenBank/DDBJ databases">
        <title>Massive genome expansion in bonnet fungi (Mycena s.s.) driven by repeated elements and novel gene families across ecological guilds.</title>
        <authorList>
            <consortium name="Lawrence Berkeley National Laboratory"/>
            <person name="Harder C.B."/>
            <person name="Miyauchi S."/>
            <person name="Viragh M."/>
            <person name="Kuo A."/>
            <person name="Thoen E."/>
            <person name="Andreopoulos B."/>
            <person name="Lu D."/>
            <person name="Skrede I."/>
            <person name="Drula E."/>
            <person name="Henrissat B."/>
            <person name="Morin E."/>
            <person name="Kohler A."/>
            <person name="Barry K."/>
            <person name="LaButti K."/>
            <person name="Morin E."/>
            <person name="Salamov A."/>
            <person name="Lipzen A."/>
            <person name="Mereny Z."/>
            <person name="Hegedus B."/>
            <person name="Baldrian P."/>
            <person name="Stursova M."/>
            <person name="Weitz H."/>
            <person name="Taylor A."/>
            <person name="Grigoriev I.V."/>
            <person name="Nagy L.G."/>
            <person name="Martin F."/>
            <person name="Kauserud H."/>
        </authorList>
    </citation>
    <scope>NUCLEOTIDE SEQUENCE</scope>
    <source>
        <strain evidence="2">9284</strain>
    </source>
</reference>
<gene>
    <name evidence="2" type="ORF">FB45DRAFT_1009944</name>
</gene>
<feature type="chain" id="PRO_5042215878" description="Secreted protein" evidence="1">
    <location>
        <begin position="26"/>
        <end position="157"/>
    </location>
</feature>
<organism evidence="2 3">
    <name type="scientific">Roridomyces roridus</name>
    <dbReference type="NCBI Taxonomy" id="1738132"/>
    <lineage>
        <taxon>Eukaryota</taxon>
        <taxon>Fungi</taxon>
        <taxon>Dikarya</taxon>
        <taxon>Basidiomycota</taxon>
        <taxon>Agaricomycotina</taxon>
        <taxon>Agaricomycetes</taxon>
        <taxon>Agaricomycetidae</taxon>
        <taxon>Agaricales</taxon>
        <taxon>Marasmiineae</taxon>
        <taxon>Mycenaceae</taxon>
        <taxon>Roridomyces</taxon>
    </lineage>
</organism>
<dbReference type="Proteomes" id="UP001221142">
    <property type="component" value="Unassembled WGS sequence"/>
</dbReference>
<keyword evidence="1" id="KW-0732">Signal</keyword>
<name>A0AAD7B579_9AGAR</name>
<feature type="signal peptide" evidence="1">
    <location>
        <begin position="1"/>
        <end position="25"/>
    </location>
</feature>
<evidence type="ECO:0008006" key="4">
    <source>
        <dbReference type="Google" id="ProtNLM"/>
    </source>
</evidence>
<sequence length="157" mass="17341">MALFNFRLNFLLSALVISAVTSSTAEPRQITTPTAGLLHFTVFPPEPDGAVCLDWWNLMFPEQGAILELTIFDRGADANLLQVPIGTKFTAQVTDSSAPHPDGHSRAIQRCPRRLSELPQPVRTLELCTASPMLHFGWNCPPVPVLSMEARVLYGNW</sequence>
<keyword evidence="3" id="KW-1185">Reference proteome</keyword>
<dbReference type="AlphaFoldDB" id="A0AAD7B579"/>
<accession>A0AAD7B579</accession>
<comment type="caution">
    <text evidence="2">The sequence shown here is derived from an EMBL/GenBank/DDBJ whole genome shotgun (WGS) entry which is preliminary data.</text>
</comment>